<protein>
    <recommendedName>
        <fullName evidence="2">Homing endonuclease LAGLIDADG domain-containing protein</fullName>
    </recommendedName>
</protein>
<name>A0A0F9GMD5_9ZZZZ</name>
<sequence length="153" mass="17690">MGMYEIMERCLTMAKRDDIIWLSGLLEGEGCFSLKKGKYPMVSLDMTDEDIVVRAAALMKTRVTHRRNVWSFHVHGSYAIQWMMTLLPLLGIRRSEMVVSVIKFWKERTYGKSSNGIRAMATCHPDRIVMGFGLCSVCYQKQYREKKLLKKVG</sequence>
<organism evidence="1">
    <name type="scientific">marine sediment metagenome</name>
    <dbReference type="NCBI Taxonomy" id="412755"/>
    <lineage>
        <taxon>unclassified sequences</taxon>
        <taxon>metagenomes</taxon>
        <taxon>ecological metagenomes</taxon>
    </lineage>
</organism>
<proteinExistence type="predicted"/>
<dbReference type="InterPro" id="IPR027434">
    <property type="entry name" value="Homing_endonucl"/>
</dbReference>
<gene>
    <name evidence="1" type="ORF">LCGC14_2103430</name>
</gene>
<dbReference type="SUPFAM" id="SSF55608">
    <property type="entry name" value="Homing endonucleases"/>
    <property type="match status" value="1"/>
</dbReference>
<dbReference type="EMBL" id="LAZR01025856">
    <property type="protein sequence ID" value="KKL70585.1"/>
    <property type="molecule type" value="Genomic_DNA"/>
</dbReference>
<dbReference type="AlphaFoldDB" id="A0A0F9GMD5"/>
<evidence type="ECO:0000313" key="1">
    <source>
        <dbReference type="EMBL" id="KKL70585.1"/>
    </source>
</evidence>
<evidence type="ECO:0008006" key="2">
    <source>
        <dbReference type="Google" id="ProtNLM"/>
    </source>
</evidence>
<comment type="caution">
    <text evidence="1">The sequence shown here is derived from an EMBL/GenBank/DDBJ whole genome shotgun (WGS) entry which is preliminary data.</text>
</comment>
<accession>A0A0F9GMD5</accession>
<reference evidence="1" key="1">
    <citation type="journal article" date="2015" name="Nature">
        <title>Complex archaea that bridge the gap between prokaryotes and eukaryotes.</title>
        <authorList>
            <person name="Spang A."/>
            <person name="Saw J.H."/>
            <person name="Jorgensen S.L."/>
            <person name="Zaremba-Niedzwiedzka K."/>
            <person name="Martijn J."/>
            <person name="Lind A.E."/>
            <person name="van Eijk R."/>
            <person name="Schleper C."/>
            <person name="Guy L."/>
            <person name="Ettema T.J."/>
        </authorList>
    </citation>
    <scope>NUCLEOTIDE SEQUENCE</scope>
</reference>